<keyword evidence="8" id="KW-0732">Signal</keyword>
<feature type="signal peptide" evidence="8">
    <location>
        <begin position="1"/>
        <end position="24"/>
    </location>
</feature>
<evidence type="ECO:0000256" key="2">
    <source>
        <dbReference type="ARBA" id="ARBA00006656"/>
    </source>
</evidence>
<dbReference type="InterPro" id="IPR017948">
    <property type="entry name" value="TGFb_CS"/>
</dbReference>
<dbReference type="InterPro" id="IPR029034">
    <property type="entry name" value="Cystine-knot_cytokine"/>
</dbReference>
<evidence type="ECO:0000259" key="9">
    <source>
        <dbReference type="PROSITE" id="PS51362"/>
    </source>
</evidence>
<evidence type="ECO:0000256" key="7">
    <source>
        <dbReference type="RuleBase" id="RU000354"/>
    </source>
</evidence>
<dbReference type="InterPro" id="IPR015615">
    <property type="entry name" value="TGF-beta-rel"/>
</dbReference>
<keyword evidence="6" id="KW-0202">Cytokine</keyword>
<feature type="domain" description="TGF-beta family profile" evidence="9">
    <location>
        <begin position="254"/>
        <end position="360"/>
    </location>
</feature>
<dbReference type="FunFam" id="2.60.120.970:FF:000024">
    <property type="entry name" value="Left-right determination factor"/>
    <property type="match status" value="1"/>
</dbReference>
<keyword evidence="5" id="KW-1015">Disulfide bond</keyword>
<evidence type="ECO:0000256" key="6">
    <source>
        <dbReference type="PIRNR" id="PIRNR037402"/>
    </source>
</evidence>
<dbReference type="InterPro" id="IPR001111">
    <property type="entry name" value="TGF-b_propeptide"/>
</dbReference>
<dbReference type="Gene3D" id="2.60.120.970">
    <property type="match status" value="1"/>
</dbReference>
<keyword evidence="4 6" id="KW-0339">Growth factor</keyword>
<dbReference type="InterPro" id="IPR001839">
    <property type="entry name" value="TGF-b_C"/>
</dbReference>
<dbReference type="GO" id="GO:0005160">
    <property type="term" value="F:transforming growth factor beta receptor binding"/>
    <property type="evidence" value="ECO:0007669"/>
    <property type="project" value="InterPro"/>
</dbReference>
<protein>
    <recommendedName>
        <fullName evidence="6">Left-right determination factor</fullName>
    </recommendedName>
</protein>
<dbReference type="GO" id="GO:0008083">
    <property type="term" value="F:growth factor activity"/>
    <property type="evidence" value="ECO:0007669"/>
    <property type="project" value="UniProtKB-UniRule"/>
</dbReference>
<keyword evidence="6" id="KW-0217">Developmental protein</keyword>
<dbReference type="InterPro" id="IPR003942">
    <property type="entry name" value="LRDF"/>
</dbReference>
<evidence type="ECO:0000256" key="4">
    <source>
        <dbReference type="ARBA" id="ARBA00023030"/>
    </source>
</evidence>
<dbReference type="FunFam" id="2.10.90.10:FF:000047">
    <property type="entry name" value="Left-right determination factor"/>
    <property type="match status" value="1"/>
</dbReference>
<dbReference type="CDD" id="cd13758">
    <property type="entry name" value="TGF_beta_LEFTY1_2"/>
    <property type="match status" value="1"/>
</dbReference>
<evidence type="ECO:0000313" key="11">
    <source>
        <dbReference type="Proteomes" id="UP000812440"/>
    </source>
</evidence>
<evidence type="ECO:0000256" key="8">
    <source>
        <dbReference type="SAM" id="SignalP"/>
    </source>
</evidence>
<evidence type="ECO:0000256" key="1">
    <source>
        <dbReference type="ARBA" id="ARBA00004613"/>
    </source>
</evidence>
<reference evidence="10" key="1">
    <citation type="thesis" date="2020" institute="ProQuest LLC" country="789 East Eisenhower Parkway, Ann Arbor, MI, USA">
        <title>Comparative Genomics and Chromosome Evolution.</title>
        <authorList>
            <person name="Mudd A.B."/>
        </authorList>
    </citation>
    <scope>NUCLEOTIDE SEQUENCE</scope>
    <source>
        <strain evidence="10">Female2</strain>
        <tissue evidence="10">Blood</tissue>
    </source>
</reference>
<accession>A0A8T2JK35</accession>
<dbReference type="PANTHER" id="PTHR11848">
    <property type="entry name" value="TGF-BETA FAMILY"/>
    <property type="match status" value="1"/>
</dbReference>
<dbReference type="PIRSF" id="PIRSF037402">
    <property type="entry name" value="TGFb4"/>
    <property type="match status" value="1"/>
</dbReference>
<evidence type="ECO:0000313" key="10">
    <source>
        <dbReference type="EMBL" id="KAG8443834.1"/>
    </source>
</evidence>
<dbReference type="GO" id="GO:0009948">
    <property type="term" value="P:anterior/posterior axis specification"/>
    <property type="evidence" value="ECO:0007669"/>
    <property type="project" value="TreeGrafter"/>
</dbReference>
<organism evidence="10 11">
    <name type="scientific">Hymenochirus boettgeri</name>
    <name type="common">Congo dwarf clawed frog</name>
    <dbReference type="NCBI Taxonomy" id="247094"/>
    <lineage>
        <taxon>Eukaryota</taxon>
        <taxon>Metazoa</taxon>
        <taxon>Chordata</taxon>
        <taxon>Craniata</taxon>
        <taxon>Vertebrata</taxon>
        <taxon>Euteleostomi</taxon>
        <taxon>Amphibia</taxon>
        <taxon>Batrachia</taxon>
        <taxon>Anura</taxon>
        <taxon>Pipoidea</taxon>
        <taxon>Pipidae</taxon>
        <taxon>Pipinae</taxon>
        <taxon>Hymenochirus</taxon>
    </lineage>
</organism>
<dbReference type="OrthoDB" id="10019514at2759"/>
<feature type="chain" id="PRO_5035884822" description="Left-right determination factor" evidence="8">
    <location>
        <begin position="25"/>
        <end position="367"/>
    </location>
</feature>
<dbReference type="Pfam" id="PF00688">
    <property type="entry name" value="TGFb_propeptide"/>
    <property type="match status" value="1"/>
</dbReference>
<dbReference type="EMBL" id="JAACNH010000004">
    <property type="protein sequence ID" value="KAG8443834.1"/>
    <property type="molecule type" value="Genomic_DNA"/>
</dbReference>
<dbReference type="GO" id="GO:0005125">
    <property type="term" value="F:cytokine activity"/>
    <property type="evidence" value="ECO:0007669"/>
    <property type="project" value="UniProtKB-UniRule"/>
</dbReference>
<keyword evidence="11" id="KW-1185">Reference proteome</keyword>
<dbReference type="AlphaFoldDB" id="A0A8T2JK35"/>
<evidence type="ECO:0000256" key="3">
    <source>
        <dbReference type="ARBA" id="ARBA00022525"/>
    </source>
</evidence>
<name>A0A8T2JK35_9PIPI</name>
<dbReference type="GO" id="GO:0005615">
    <property type="term" value="C:extracellular space"/>
    <property type="evidence" value="ECO:0007669"/>
    <property type="project" value="UniProtKB-UniRule"/>
</dbReference>
<dbReference type="SUPFAM" id="SSF57501">
    <property type="entry name" value="Cystine-knot cytokines"/>
    <property type="match status" value="1"/>
</dbReference>
<dbReference type="Proteomes" id="UP000812440">
    <property type="component" value="Chromosome 5"/>
</dbReference>
<sequence>MMIATNSLRLCLIFSTMYLASISAFNPEDIKDALLKKLNLPEVPRLRKRDVENLVIPRHIQAKYMSMLNNHRERKKRSLPSLAGILRGIPGNADISGEILYSDTGRQTLVFGMEARIPDNSELTMAELKLFKMPPKITNVPDRRFHRPVNNARVSVYYLEILQDGTNRSSLVDSRLVPIMESGWRSFDVTQAVQYWLRNGGQSAMHLEIRVDGERHGSHASEMAKLVRFTSQNPSDNALGKPELVLYTLNLDEHGARGDCANSGSKKDNICCREEYFINFRELTWTQYWIIEPAGYNAFRCTGSCKQPKFLLSHYHYGQRTCAVVESAPLPVMYLVKKGDYTEIEVAEFPNMIVEKCGCTMDNISII</sequence>
<dbReference type="PANTHER" id="PTHR11848:SF226">
    <property type="entry name" value="LEFT-RIGHT DETERMINATION FACTOR"/>
    <property type="match status" value="1"/>
</dbReference>
<dbReference type="PRINTS" id="PR01427">
    <property type="entry name" value="TGFBETA4"/>
</dbReference>
<dbReference type="PROSITE" id="PS51362">
    <property type="entry name" value="TGF_BETA_2"/>
    <property type="match status" value="1"/>
</dbReference>
<gene>
    <name evidence="10" type="ORF">GDO86_009137</name>
</gene>
<evidence type="ECO:0000256" key="5">
    <source>
        <dbReference type="ARBA" id="ARBA00023157"/>
    </source>
</evidence>
<proteinExistence type="inferred from homology"/>
<dbReference type="Gene3D" id="2.10.90.10">
    <property type="entry name" value="Cystine-knot cytokines"/>
    <property type="match status" value="1"/>
</dbReference>
<dbReference type="PROSITE" id="PS00250">
    <property type="entry name" value="TGF_BETA_1"/>
    <property type="match status" value="1"/>
</dbReference>
<comment type="caution">
    <text evidence="10">The sequence shown here is derived from an EMBL/GenBank/DDBJ whole genome shotgun (WGS) entry which is preliminary data.</text>
</comment>
<dbReference type="Pfam" id="PF00019">
    <property type="entry name" value="TGF_beta"/>
    <property type="match status" value="1"/>
</dbReference>
<keyword evidence="3 6" id="KW-0964">Secreted</keyword>
<dbReference type="SMART" id="SM00204">
    <property type="entry name" value="TGFB"/>
    <property type="match status" value="1"/>
</dbReference>
<comment type="similarity">
    <text evidence="2 6 7">Belongs to the TGF-beta family.</text>
</comment>
<comment type="subcellular location">
    <subcellularLocation>
        <location evidence="1 6">Secreted</location>
    </subcellularLocation>
</comment>